<dbReference type="Proteomes" id="UP001140096">
    <property type="component" value="Unassembled WGS sequence"/>
</dbReference>
<name>A0ACC1LP80_9FUNG</name>
<protein>
    <submittedName>
        <fullName evidence="1">Transcription elongation regulator</fullName>
    </submittedName>
</protein>
<keyword evidence="2" id="KW-1185">Reference proteome</keyword>
<reference evidence="1" key="1">
    <citation type="submission" date="2022-07" db="EMBL/GenBank/DDBJ databases">
        <title>Phylogenomic reconstructions and comparative analyses of Kickxellomycotina fungi.</title>
        <authorList>
            <person name="Reynolds N.K."/>
            <person name="Stajich J.E."/>
            <person name="Barry K."/>
            <person name="Grigoriev I.V."/>
            <person name="Crous P."/>
            <person name="Smith M.E."/>
        </authorList>
    </citation>
    <scope>NUCLEOTIDE SEQUENCE</scope>
    <source>
        <strain evidence="1">CBS 102833</strain>
    </source>
</reference>
<evidence type="ECO:0000313" key="1">
    <source>
        <dbReference type="EMBL" id="KAJ2812846.1"/>
    </source>
</evidence>
<dbReference type="EMBL" id="JANBUP010000147">
    <property type="protein sequence ID" value="KAJ2812846.1"/>
    <property type="molecule type" value="Genomic_DNA"/>
</dbReference>
<accession>A0ACC1LP80</accession>
<proteinExistence type="predicted"/>
<gene>
    <name evidence="1" type="primary">TCERG1</name>
    <name evidence="1" type="ORF">H4S07_001103</name>
</gene>
<organism evidence="1 2">
    <name type="scientific">Coemansia furcata</name>
    <dbReference type="NCBI Taxonomy" id="417177"/>
    <lineage>
        <taxon>Eukaryota</taxon>
        <taxon>Fungi</taxon>
        <taxon>Fungi incertae sedis</taxon>
        <taxon>Zoopagomycota</taxon>
        <taxon>Kickxellomycotina</taxon>
        <taxon>Kickxellomycetes</taxon>
        <taxon>Kickxellales</taxon>
        <taxon>Kickxellaceae</taxon>
        <taxon>Coemansia</taxon>
    </lineage>
</organism>
<sequence>MANDHDWALFLAPTTTPGSRHVPNEPYYFERNNEITTWVRPFDYIESPLSIGEAWQQEQTQHRLDQARAHAKADRPLSQTRINDEWTRVATVQGREYFYNTRTKASQWDQPEELEGLLEEENVDQAMEGTEMTADDVEWMLAQMDEDQEDEEEMEVREQNTGDHVAMSVDDLPKDERITMFKTMLREVGVNAFGTWETQIKNYESDPRFALVDAAERRELFDTVCKERAAKPLPSQRNDMHPFDELLAEKVTKKKTSFAKFCQKNLKDARFTSLKTSREREKRFDKHLETIS</sequence>
<evidence type="ECO:0000313" key="2">
    <source>
        <dbReference type="Proteomes" id="UP001140096"/>
    </source>
</evidence>
<comment type="caution">
    <text evidence="1">The sequence shown here is derived from an EMBL/GenBank/DDBJ whole genome shotgun (WGS) entry which is preliminary data.</text>
</comment>